<keyword evidence="5 7" id="KW-0326">Glycosidase</keyword>
<dbReference type="PROSITE" id="PS00659">
    <property type="entry name" value="GLYCOSYL_HYDROL_F5"/>
    <property type="match status" value="1"/>
</dbReference>
<dbReference type="InterPro" id="IPR001547">
    <property type="entry name" value="Glyco_hydro_5"/>
</dbReference>
<dbReference type="GO" id="GO:0008422">
    <property type="term" value="F:beta-glucosidase activity"/>
    <property type="evidence" value="ECO:0007669"/>
    <property type="project" value="TreeGrafter"/>
</dbReference>
<evidence type="ECO:0000256" key="2">
    <source>
        <dbReference type="ARBA" id="ARBA00022801"/>
    </source>
</evidence>
<proteinExistence type="inferred from homology"/>
<dbReference type="RefSeq" id="WP_008597658.1">
    <property type="nucleotide sequence ID" value="NZ_AMRM01000015.1"/>
</dbReference>
<dbReference type="AlphaFoldDB" id="K2MM27"/>
<dbReference type="OrthoDB" id="9800955at2"/>
<dbReference type="STRING" id="391937.NA2_14062"/>
<dbReference type="Pfam" id="PF00150">
    <property type="entry name" value="Cellulase"/>
    <property type="match status" value="1"/>
</dbReference>
<feature type="chain" id="PRO_5003861380" evidence="8">
    <location>
        <begin position="33"/>
        <end position="421"/>
    </location>
</feature>
<evidence type="ECO:0000256" key="8">
    <source>
        <dbReference type="SAM" id="SignalP"/>
    </source>
</evidence>
<evidence type="ECO:0000313" key="11">
    <source>
        <dbReference type="Proteomes" id="UP000006786"/>
    </source>
</evidence>
<dbReference type="InterPro" id="IPR017853">
    <property type="entry name" value="GH"/>
</dbReference>
<protein>
    <submittedName>
        <fullName evidence="10">Glycoside hydrolase family protein</fullName>
    </submittedName>
</protein>
<dbReference type="eggNOG" id="COG2730">
    <property type="taxonomic scope" value="Bacteria"/>
</dbReference>
<keyword evidence="3" id="KW-0136">Cellulose degradation</keyword>
<dbReference type="PATRIC" id="fig|391937.3.peg.2887"/>
<dbReference type="Gene3D" id="3.20.20.80">
    <property type="entry name" value="Glycosidases"/>
    <property type="match status" value="1"/>
</dbReference>
<evidence type="ECO:0000256" key="6">
    <source>
        <dbReference type="ARBA" id="ARBA00023326"/>
    </source>
</evidence>
<keyword evidence="2 7" id="KW-0378">Hydrolase</keyword>
<feature type="domain" description="Glycoside hydrolase family 5" evidence="9">
    <location>
        <begin position="67"/>
        <end position="355"/>
    </location>
</feature>
<comment type="similarity">
    <text evidence="1 7">Belongs to the glycosyl hydrolase 5 (cellulase A) family.</text>
</comment>
<dbReference type="InterPro" id="IPR050386">
    <property type="entry name" value="Glycosyl_hydrolase_5"/>
</dbReference>
<dbReference type="SUPFAM" id="SSF51445">
    <property type="entry name" value="(Trans)glycosidases"/>
    <property type="match status" value="1"/>
</dbReference>
<dbReference type="GO" id="GO:0005576">
    <property type="term" value="C:extracellular region"/>
    <property type="evidence" value="ECO:0007669"/>
    <property type="project" value="TreeGrafter"/>
</dbReference>
<evidence type="ECO:0000259" key="9">
    <source>
        <dbReference type="Pfam" id="PF00150"/>
    </source>
</evidence>
<keyword evidence="6" id="KW-0624">Polysaccharide degradation</keyword>
<accession>K2MM27</accession>
<dbReference type="PANTHER" id="PTHR31297:SF41">
    <property type="entry name" value="ENDOGLUCANASE, PUTATIVE (AFU_ORTHOLOGUE AFUA_5G01830)-RELATED"/>
    <property type="match status" value="1"/>
</dbReference>
<feature type="signal peptide" evidence="8">
    <location>
        <begin position="1"/>
        <end position="32"/>
    </location>
</feature>
<evidence type="ECO:0000313" key="10">
    <source>
        <dbReference type="EMBL" id="EKF18282.1"/>
    </source>
</evidence>
<reference evidence="10 11" key="1">
    <citation type="journal article" date="2012" name="J. Bacteriol.">
        <title>Genome Sequence of Nitratireductor pacificus Type Strain pht-3B.</title>
        <authorList>
            <person name="Lai Q."/>
            <person name="Li G."/>
            <person name="Shao Z."/>
        </authorList>
    </citation>
    <scope>NUCLEOTIDE SEQUENCE [LARGE SCALE GENOMIC DNA]</scope>
    <source>
        <strain evidence="11">pht-3B</strain>
    </source>
</reference>
<dbReference type="PROSITE" id="PS51257">
    <property type="entry name" value="PROKAR_LIPOPROTEIN"/>
    <property type="match status" value="1"/>
</dbReference>
<evidence type="ECO:0000256" key="3">
    <source>
        <dbReference type="ARBA" id="ARBA00023001"/>
    </source>
</evidence>
<dbReference type="PANTHER" id="PTHR31297">
    <property type="entry name" value="GLUCAN ENDO-1,6-BETA-GLUCOSIDASE B"/>
    <property type="match status" value="1"/>
</dbReference>
<keyword evidence="11" id="KW-1185">Reference proteome</keyword>
<gene>
    <name evidence="10" type="ORF">NA2_14062</name>
</gene>
<sequence>MASKTKRLSGSPVAGLLAIAALLGCPASPSEAATFAPGRGVNLDLWDTWPNEADWSREGVLLPYPEWRRKIETEDLALLKGTGFDFVRMPVDPIPFLSPNARSFRDRLFGSVLEGVRAINAAGLKVIVDLHPIPRGADRFAGVEEILRDEALFERYLDLVREMGRTLSGEDPAQVAFELMNEPVTGCEGAEGAAWDDQLGRLFAAARASASRITLVLSGACWGSAEGLAALDPKTIPDDNILWGFHTYQPFLLTSQGALWAGDFIRYVTGIPYPPHAHKAELTDALEKARERIRSEAPLLRRAGMLAYLDEQIALIDTEAELEEQMAAPFRVVADWADTHAVDPGDIILSEFGMIRQEYENPVVMPGEWRAAYMRDMIGQAETRGFAWSIWGYGGAFGIVEEFGGRRAEDDVLRMIGTLGE</sequence>
<organism evidence="10 11">
    <name type="scientific">Nitratireductor pacificus pht-3B</name>
    <dbReference type="NCBI Taxonomy" id="391937"/>
    <lineage>
        <taxon>Bacteria</taxon>
        <taxon>Pseudomonadati</taxon>
        <taxon>Pseudomonadota</taxon>
        <taxon>Alphaproteobacteria</taxon>
        <taxon>Hyphomicrobiales</taxon>
        <taxon>Phyllobacteriaceae</taxon>
        <taxon>Nitratireductor</taxon>
    </lineage>
</organism>
<keyword evidence="4" id="KW-0119">Carbohydrate metabolism</keyword>
<evidence type="ECO:0000256" key="4">
    <source>
        <dbReference type="ARBA" id="ARBA00023277"/>
    </source>
</evidence>
<dbReference type="InterPro" id="IPR018087">
    <property type="entry name" value="Glyco_hydro_5_CS"/>
</dbReference>
<dbReference type="Proteomes" id="UP000006786">
    <property type="component" value="Unassembled WGS sequence"/>
</dbReference>
<dbReference type="EMBL" id="AMRM01000015">
    <property type="protein sequence ID" value="EKF18282.1"/>
    <property type="molecule type" value="Genomic_DNA"/>
</dbReference>
<comment type="caution">
    <text evidence="10">The sequence shown here is derived from an EMBL/GenBank/DDBJ whole genome shotgun (WGS) entry which is preliminary data.</text>
</comment>
<evidence type="ECO:0000256" key="7">
    <source>
        <dbReference type="RuleBase" id="RU361153"/>
    </source>
</evidence>
<dbReference type="GO" id="GO:0009986">
    <property type="term" value="C:cell surface"/>
    <property type="evidence" value="ECO:0007669"/>
    <property type="project" value="TreeGrafter"/>
</dbReference>
<evidence type="ECO:0000256" key="5">
    <source>
        <dbReference type="ARBA" id="ARBA00023295"/>
    </source>
</evidence>
<evidence type="ECO:0000256" key="1">
    <source>
        <dbReference type="ARBA" id="ARBA00005641"/>
    </source>
</evidence>
<dbReference type="GO" id="GO:0030245">
    <property type="term" value="P:cellulose catabolic process"/>
    <property type="evidence" value="ECO:0007669"/>
    <property type="project" value="UniProtKB-KW"/>
</dbReference>
<name>K2MM27_9HYPH</name>
<keyword evidence="8" id="KW-0732">Signal</keyword>